<keyword evidence="1" id="KW-1133">Transmembrane helix</keyword>
<name>A0A5J4QIH4_9ZZZZ</name>
<comment type="caution">
    <text evidence="2">The sequence shown here is derived from an EMBL/GenBank/DDBJ whole genome shotgun (WGS) entry which is preliminary data.</text>
</comment>
<accession>A0A5J4QIH4</accession>
<dbReference type="AlphaFoldDB" id="A0A5J4QIH4"/>
<gene>
    <name evidence="2" type="ORF">EZS27_029213</name>
</gene>
<evidence type="ECO:0000313" key="2">
    <source>
        <dbReference type="EMBL" id="KAA6321099.1"/>
    </source>
</evidence>
<dbReference type="EMBL" id="SNRY01003406">
    <property type="protein sequence ID" value="KAA6321099.1"/>
    <property type="molecule type" value="Genomic_DNA"/>
</dbReference>
<feature type="transmembrane region" description="Helical" evidence="1">
    <location>
        <begin position="12"/>
        <end position="33"/>
    </location>
</feature>
<protein>
    <submittedName>
        <fullName evidence="2">Uncharacterized protein</fullName>
    </submittedName>
</protein>
<keyword evidence="1" id="KW-0472">Membrane</keyword>
<evidence type="ECO:0000256" key="1">
    <source>
        <dbReference type="SAM" id="Phobius"/>
    </source>
</evidence>
<organism evidence="2">
    <name type="scientific">termite gut metagenome</name>
    <dbReference type="NCBI Taxonomy" id="433724"/>
    <lineage>
        <taxon>unclassified sequences</taxon>
        <taxon>metagenomes</taxon>
        <taxon>organismal metagenomes</taxon>
    </lineage>
</organism>
<feature type="transmembrane region" description="Helical" evidence="1">
    <location>
        <begin position="53"/>
        <end position="71"/>
    </location>
</feature>
<sequence length="209" mass="24823">MKKLFEMNKILCVLSYLFLVLTIIALIVFVFQLHDMFCYYEGSTFYDLFYNWHFLKFLLIACFSILTLYVAGSQLQKQTDMNCINALVELRKQLTSGCNRDVHFRLLPEQEQRNLPEQESATDNKEYNITPFEKIPMIDIFNYLGTIELGALMVEKELIDMKTFENQMGYRVENIFNGTTDAQIKVRQHIQNERAYYDSLLWIKRKMNL</sequence>
<keyword evidence="1" id="KW-0812">Transmembrane</keyword>
<reference evidence="2" key="1">
    <citation type="submission" date="2019-03" db="EMBL/GenBank/DDBJ databases">
        <title>Single cell metagenomics reveals metabolic interactions within the superorganism composed of flagellate Streblomastix strix and complex community of Bacteroidetes bacteria on its surface.</title>
        <authorList>
            <person name="Treitli S.C."/>
            <person name="Kolisko M."/>
            <person name="Husnik F."/>
            <person name="Keeling P."/>
            <person name="Hampl V."/>
        </authorList>
    </citation>
    <scope>NUCLEOTIDE SEQUENCE</scope>
    <source>
        <strain evidence="2">STM</strain>
    </source>
</reference>
<proteinExistence type="predicted"/>